<dbReference type="STRING" id="1403537.Q428_01455"/>
<comment type="caution">
    <text evidence="2">The sequence shown here is derived from an EMBL/GenBank/DDBJ whole genome shotgun (WGS) entry which is preliminary data.</text>
</comment>
<dbReference type="EMBL" id="AZQP01000002">
    <property type="protein sequence ID" value="EYE89693.1"/>
    <property type="molecule type" value="Genomic_DNA"/>
</dbReference>
<evidence type="ECO:0000256" key="1">
    <source>
        <dbReference type="SAM" id="Phobius"/>
    </source>
</evidence>
<evidence type="ECO:0000313" key="2">
    <source>
        <dbReference type="EMBL" id="EYE89693.1"/>
    </source>
</evidence>
<dbReference type="AlphaFoldDB" id="A0A017RY41"/>
<feature type="transmembrane region" description="Helical" evidence="1">
    <location>
        <begin position="105"/>
        <end position="124"/>
    </location>
</feature>
<keyword evidence="1" id="KW-0472">Membrane</keyword>
<evidence type="ECO:0000313" key="3">
    <source>
        <dbReference type="Proteomes" id="UP000019681"/>
    </source>
</evidence>
<dbReference type="Pfam" id="PF06686">
    <property type="entry name" value="SpoIIIAC"/>
    <property type="match status" value="2"/>
</dbReference>
<accession>A0A017RY41</accession>
<keyword evidence="1" id="KW-0812">Transmembrane</keyword>
<feature type="transmembrane region" description="Helical" evidence="1">
    <location>
        <begin position="31"/>
        <end position="54"/>
    </location>
</feature>
<proteinExistence type="predicted"/>
<organism evidence="2 3">
    <name type="scientific">Fervidicella metallireducens AeB</name>
    <dbReference type="NCBI Taxonomy" id="1403537"/>
    <lineage>
        <taxon>Bacteria</taxon>
        <taxon>Bacillati</taxon>
        <taxon>Bacillota</taxon>
        <taxon>Clostridia</taxon>
        <taxon>Eubacteriales</taxon>
        <taxon>Clostridiaceae</taxon>
        <taxon>Fervidicella</taxon>
    </lineage>
</organism>
<name>A0A017RY41_9CLOT</name>
<sequence length="128" mass="13778">MDISKVLVIGLLAAMIVVLLKNEKPEIALQISLATGIVIFLLMLSKLTVVVEALQQIALKINIDVIYLNTVLKIIGIAYLASFGVEICKDSGQSSIASKIEFAGKILIITLAIPVLMAVMDMVLKIMP</sequence>
<keyword evidence="1" id="KW-1133">Transmembrane helix</keyword>
<dbReference type="NCBIfam" id="TIGR02849">
    <property type="entry name" value="spore_III_AD"/>
    <property type="match status" value="1"/>
</dbReference>
<keyword evidence="3" id="KW-1185">Reference proteome</keyword>
<dbReference type="InterPro" id="IPR025664">
    <property type="entry name" value="Spore_III_AC/AD"/>
</dbReference>
<dbReference type="RefSeq" id="WP_035377484.1">
    <property type="nucleotide sequence ID" value="NZ_AZQP01000002.1"/>
</dbReference>
<feature type="transmembrane region" description="Helical" evidence="1">
    <location>
        <begin position="66"/>
        <end position="85"/>
    </location>
</feature>
<dbReference type="OrthoDB" id="1682150at2"/>
<dbReference type="InterPro" id="IPR014211">
    <property type="entry name" value="Spore_III_AD"/>
</dbReference>
<dbReference type="Proteomes" id="UP000019681">
    <property type="component" value="Unassembled WGS sequence"/>
</dbReference>
<gene>
    <name evidence="2" type="ORF">Q428_01455</name>
</gene>
<protein>
    <submittedName>
        <fullName evidence="2">Stage III sporulation protein AD</fullName>
    </submittedName>
</protein>
<reference evidence="2 3" key="1">
    <citation type="journal article" date="2014" name="Genome Announc.">
        <title>Draft Genome Sequence of Fervidicella metallireducens Strain AeBT, an Iron-Reducing Thermoanaerobe from the Great Artesian Basin.</title>
        <authorList>
            <person name="Patel B.K."/>
        </authorList>
    </citation>
    <scope>NUCLEOTIDE SEQUENCE [LARGE SCALE GENOMIC DNA]</scope>
    <source>
        <strain evidence="2 3">AeB</strain>
    </source>
</reference>